<protein>
    <submittedName>
        <fullName evidence="5">YT521-B-like domain-containing protein</fullName>
    </submittedName>
</protein>
<name>A0A7U2MMQ4_ASPFN</name>
<evidence type="ECO:0000259" key="4">
    <source>
        <dbReference type="PROSITE" id="PS50882"/>
    </source>
</evidence>
<dbReference type="PANTHER" id="PTHR12357:SF3">
    <property type="entry name" value="YTH DOMAIN-CONTAINING PROTEIN 1"/>
    <property type="match status" value="1"/>
</dbReference>
<dbReference type="GO" id="GO:0003729">
    <property type="term" value="F:mRNA binding"/>
    <property type="evidence" value="ECO:0007669"/>
    <property type="project" value="TreeGrafter"/>
</dbReference>
<feature type="domain" description="RRM" evidence="3">
    <location>
        <begin position="323"/>
        <end position="397"/>
    </location>
</feature>
<dbReference type="SMART" id="SM00360">
    <property type="entry name" value="RRM"/>
    <property type="match status" value="1"/>
</dbReference>
<dbReference type="VEuPathDB" id="FungiDB:AFLA_005447"/>
<feature type="region of interest" description="Disordered" evidence="2">
    <location>
        <begin position="300"/>
        <end position="329"/>
    </location>
</feature>
<dbReference type="EMBL" id="CP044620">
    <property type="protein sequence ID" value="QRD86150.1"/>
    <property type="molecule type" value="Genomic_DNA"/>
</dbReference>
<dbReference type="Gene3D" id="3.10.590.10">
    <property type="entry name" value="ph1033 like domains"/>
    <property type="match status" value="1"/>
</dbReference>
<dbReference type="PROSITE" id="PS50102">
    <property type="entry name" value="RRM"/>
    <property type="match status" value="1"/>
</dbReference>
<dbReference type="InterPro" id="IPR035979">
    <property type="entry name" value="RBD_domain_sf"/>
</dbReference>
<dbReference type="InterPro" id="IPR057720">
    <property type="entry name" value="RRM_YTH1"/>
</dbReference>
<dbReference type="GO" id="GO:0000381">
    <property type="term" value="P:regulation of alternative mRNA splicing, via spliceosome"/>
    <property type="evidence" value="ECO:0007669"/>
    <property type="project" value="TreeGrafter"/>
</dbReference>
<dbReference type="GO" id="GO:0005654">
    <property type="term" value="C:nucleoplasm"/>
    <property type="evidence" value="ECO:0007669"/>
    <property type="project" value="TreeGrafter"/>
</dbReference>
<dbReference type="InterPro" id="IPR007275">
    <property type="entry name" value="YTH_domain"/>
</dbReference>
<dbReference type="PANTHER" id="PTHR12357">
    <property type="entry name" value="YTH YT521-B HOMOLOGY DOMAIN-CONTAINING"/>
    <property type="match status" value="1"/>
</dbReference>
<dbReference type="Pfam" id="PF25701">
    <property type="entry name" value="RRM_YTH1"/>
    <property type="match status" value="1"/>
</dbReference>
<evidence type="ECO:0000259" key="3">
    <source>
        <dbReference type="PROSITE" id="PS50102"/>
    </source>
</evidence>
<dbReference type="PROSITE" id="PS50882">
    <property type="entry name" value="YTH"/>
    <property type="match status" value="1"/>
</dbReference>
<proteinExistence type="predicted"/>
<sequence>MTNTADNVSSSNSKPARVEPGGNPPSNPNKANSSATATQKSDIGFLQDSRPHSIHHHPEDPTYVRHNGRGLPPATLSMGGMRSALPGYRADTVVFDRRVMPQRFVPTGPGHGVVYSSMHPLPLFLETTPNMNMPVHNPFSQAYSLYSQEQQQQQQQEHMPSQHTGPGYQPLGYSSPTHLGIPPAEYGQIYYAPPTYVASHGHSAVQANVTIHLHQNCPSKNTQENFAKASTTLSKGSKSRTPESGYDVSKIIVDGSTPMRSTQTPPSAMGKQKRENYAADLMAHGSPLSRTDIHLGGTAPHPINLTRPITPRGPPRKPKQSGHALWVGNLPPGTDINELKDYFARDATKDVESVFLISKSNCAFVNYKTEVACLAALSRFHDTRFHGARLVCRLRRDSISSAPQPDSSSCSSQAENGADAIHNEQNESMLVKKIVDSTYSSPRMPNRYFIVKSLSMDDLELSRQSGIWATQAHNEGESYIQMKVEGDTKKKTADNVYLVFSANKSGEYYGYARMVSPIQEDDGLIMEMLPRPNHIQAESEDLDLTPTPATSTAPNGRIINDLARGTVFWEADSSEDEGGRKIAKSVAEVAEEVAESGFQSIGKPFRIQWLSTERVPFYRTRGLRNPWNANREIKIARDGTEIEPAVGERLVQLFHTPYVG</sequence>
<dbReference type="Pfam" id="PF04146">
    <property type="entry name" value="YTH"/>
    <property type="match status" value="1"/>
</dbReference>
<evidence type="ECO:0000313" key="6">
    <source>
        <dbReference type="Proteomes" id="UP000596276"/>
    </source>
</evidence>
<reference evidence="6" key="1">
    <citation type="journal article" date="2021" name="G3 (Bethesda)">
        <title>Chromosome assembled and annotated genome sequence of Aspergillus flavus NRRL 3357.</title>
        <authorList>
            <person name="Skerker J.M."/>
            <person name="Pianalto K.M."/>
            <person name="Mondo S.J."/>
            <person name="Yang K."/>
            <person name="Arkin A.P."/>
            <person name="Keller N.P."/>
            <person name="Grigoriev I.V."/>
            <person name="Louise Glass N.L."/>
        </authorList>
    </citation>
    <scope>NUCLEOTIDE SEQUENCE [LARGE SCALE GENOMIC DNA]</scope>
    <source>
        <strain evidence="6">ATCC 200026 / FGSC A1120 / IAM 13836 / NRRL 3357 / JCM 12722 / SRRC 167</strain>
    </source>
</reference>
<evidence type="ECO:0000313" key="5">
    <source>
        <dbReference type="EMBL" id="QRD86150.1"/>
    </source>
</evidence>
<dbReference type="GO" id="GO:1990247">
    <property type="term" value="F:N6-methyladenosine-containing RNA reader activity"/>
    <property type="evidence" value="ECO:0007669"/>
    <property type="project" value="TreeGrafter"/>
</dbReference>
<evidence type="ECO:0000256" key="1">
    <source>
        <dbReference type="PROSITE-ProRule" id="PRU00176"/>
    </source>
</evidence>
<gene>
    <name evidence="5" type="ORF">F9C07_2064530</name>
</gene>
<dbReference type="InterPro" id="IPR012677">
    <property type="entry name" value="Nucleotide-bd_a/b_plait_sf"/>
</dbReference>
<feature type="domain" description="YTH" evidence="4">
    <location>
        <begin position="446"/>
        <end position="654"/>
    </location>
</feature>
<dbReference type="AlphaFoldDB" id="A0A7U2MMQ4"/>
<dbReference type="GO" id="GO:0000398">
    <property type="term" value="P:mRNA splicing, via spliceosome"/>
    <property type="evidence" value="ECO:0007669"/>
    <property type="project" value="TreeGrafter"/>
</dbReference>
<dbReference type="Gene3D" id="3.30.70.330">
    <property type="match status" value="1"/>
</dbReference>
<feature type="compositionally biased region" description="Polar residues" evidence="2">
    <location>
        <begin position="1"/>
        <end position="14"/>
    </location>
</feature>
<feature type="compositionally biased region" description="Low complexity" evidence="2">
    <location>
        <begin position="148"/>
        <end position="157"/>
    </location>
</feature>
<dbReference type="CDD" id="cd00590">
    <property type="entry name" value="RRM_SF"/>
    <property type="match status" value="1"/>
</dbReference>
<organism evidence="5 6">
    <name type="scientific">Aspergillus flavus (strain ATCC 200026 / FGSC A1120 / IAM 13836 / NRRL 3357 / JCM 12722 / SRRC 167)</name>
    <dbReference type="NCBI Taxonomy" id="332952"/>
    <lineage>
        <taxon>Eukaryota</taxon>
        <taxon>Fungi</taxon>
        <taxon>Dikarya</taxon>
        <taxon>Ascomycota</taxon>
        <taxon>Pezizomycotina</taxon>
        <taxon>Eurotiomycetes</taxon>
        <taxon>Eurotiomycetidae</taxon>
        <taxon>Eurotiales</taxon>
        <taxon>Aspergillaceae</taxon>
        <taxon>Aspergillus</taxon>
        <taxon>Aspergillus subgen. Circumdati</taxon>
    </lineage>
</organism>
<feature type="compositionally biased region" description="Low complexity" evidence="2">
    <location>
        <begin position="28"/>
        <end position="38"/>
    </location>
</feature>
<feature type="region of interest" description="Disordered" evidence="2">
    <location>
        <begin position="1"/>
        <end position="78"/>
    </location>
</feature>
<feature type="region of interest" description="Disordered" evidence="2">
    <location>
        <begin position="146"/>
        <end position="171"/>
    </location>
</feature>
<dbReference type="Proteomes" id="UP000596276">
    <property type="component" value="Chromosome 3"/>
</dbReference>
<accession>A0A7U2MMQ4</accession>
<dbReference type="SUPFAM" id="SSF54928">
    <property type="entry name" value="RNA-binding domain, RBD"/>
    <property type="match status" value="1"/>
</dbReference>
<keyword evidence="1" id="KW-0694">RNA-binding</keyword>
<dbReference type="VEuPathDB" id="FungiDB:F9C07_2064530"/>
<dbReference type="InterPro" id="IPR000504">
    <property type="entry name" value="RRM_dom"/>
</dbReference>
<keyword evidence="6" id="KW-1185">Reference proteome</keyword>
<dbReference type="CDD" id="cd21134">
    <property type="entry name" value="YTH"/>
    <property type="match status" value="1"/>
</dbReference>
<dbReference type="InterPro" id="IPR045168">
    <property type="entry name" value="YTH_prot"/>
</dbReference>
<evidence type="ECO:0000256" key="2">
    <source>
        <dbReference type="SAM" id="MobiDB-lite"/>
    </source>
</evidence>